<evidence type="ECO:0000256" key="1">
    <source>
        <dbReference type="ARBA" id="ARBA00004196"/>
    </source>
</evidence>
<reference evidence="4" key="1">
    <citation type="journal article" date="2021" name="PeerJ">
        <title>Extensive microbial diversity within the chicken gut microbiome revealed by metagenomics and culture.</title>
        <authorList>
            <person name="Gilroy R."/>
            <person name="Ravi A."/>
            <person name="Getino M."/>
            <person name="Pursley I."/>
            <person name="Horton D.L."/>
            <person name="Alikhan N.F."/>
            <person name="Baker D."/>
            <person name="Gharbi K."/>
            <person name="Hall N."/>
            <person name="Watson M."/>
            <person name="Adriaenssens E.M."/>
            <person name="Foster-Nyarko E."/>
            <person name="Jarju S."/>
            <person name="Secka A."/>
            <person name="Antonio M."/>
            <person name="Oren A."/>
            <person name="Chaudhuri R.R."/>
            <person name="La Ragione R."/>
            <person name="Hildebrand F."/>
            <person name="Pallen M.J."/>
        </authorList>
    </citation>
    <scope>NUCLEOTIDE SEQUENCE</scope>
    <source>
        <strain evidence="4">5032</strain>
    </source>
</reference>
<name>A0A9D2HQP0_9BACT</name>
<dbReference type="CDD" id="cd02440">
    <property type="entry name" value="AdoMet_MTases"/>
    <property type="match status" value="1"/>
</dbReference>
<accession>A0A9D2HQP0</accession>
<feature type="domain" description="Methyltransferase type 11" evidence="3">
    <location>
        <begin position="396"/>
        <end position="445"/>
    </location>
</feature>
<dbReference type="SUPFAM" id="SSF88713">
    <property type="entry name" value="Glycoside hydrolase/deacetylase"/>
    <property type="match status" value="1"/>
</dbReference>
<feature type="domain" description="Heparinase II/III-like C-terminal" evidence="2">
    <location>
        <begin position="864"/>
        <end position="1061"/>
    </location>
</feature>
<protein>
    <submittedName>
        <fullName evidence="4">Heparinase II/III family protein</fullName>
    </submittedName>
</protein>
<proteinExistence type="predicted"/>
<reference evidence="4" key="2">
    <citation type="submission" date="2021-04" db="EMBL/GenBank/DDBJ databases">
        <authorList>
            <person name="Gilroy R."/>
        </authorList>
    </citation>
    <scope>NUCLEOTIDE SEQUENCE</scope>
    <source>
        <strain evidence="4">5032</strain>
    </source>
</reference>
<dbReference type="InterPro" id="IPR029063">
    <property type="entry name" value="SAM-dependent_MTases_sf"/>
</dbReference>
<comment type="caution">
    <text evidence="4">The sequence shown here is derived from an EMBL/GenBank/DDBJ whole genome shotgun (WGS) entry which is preliminary data.</text>
</comment>
<evidence type="ECO:0000259" key="2">
    <source>
        <dbReference type="Pfam" id="PF07940"/>
    </source>
</evidence>
<dbReference type="InterPro" id="IPR008929">
    <property type="entry name" value="Chondroitin_lyas"/>
</dbReference>
<dbReference type="Gene3D" id="1.50.10.100">
    <property type="entry name" value="Chondroitin AC/alginate lyase"/>
    <property type="match status" value="1"/>
</dbReference>
<dbReference type="GO" id="GO:0008757">
    <property type="term" value="F:S-adenosylmethionine-dependent methyltransferase activity"/>
    <property type="evidence" value="ECO:0007669"/>
    <property type="project" value="InterPro"/>
</dbReference>
<dbReference type="InterPro" id="IPR013216">
    <property type="entry name" value="Methyltransf_11"/>
</dbReference>
<evidence type="ECO:0000313" key="5">
    <source>
        <dbReference type="Proteomes" id="UP000823821"/>
    </source>
</evidence>
<dbReference type="SUPFAM" id="SSF53335">
    <property type="entry name" value="S-adenosyl-L-methionine-dependent methyltransferases"/>
    <property type="match status" value="1"/>
</dbReference>
<evidence type="ECO:0000313" key="4">
    <source>
        <dbReference type="EMBL" id="HJA80119.1"/>
    </source>
</evidence>
<dbReference type="Gene3D" id="2.70.98.70">
    <property type="match status" value="1"/>
</dbReference>
<sequence length="1158" mass="132155">MRRIALTVDVEAHPFRAAHDHIDRLIWGRLNGREAGIGTMMDMADRHGVPMTFFVDYPEYEVYGEAILDVAREIRRRGHDPEPHCHAEYLGKKLFGTDDPDAVRLGNVTRGQADRMAAYLVDCHVRALGVQPLACRSRGYELSAPWLDALKAAGFVLDAGYSLTCKRDPLRLGLRGPFRFSNGLLELPIPFVPYFQYAGALIPWNFNQRHFLTPDVEENVRRHEAFLDAWFKRHGDDAVATLVMHSWSFWKMDDQGFFTIPDDMYVELFDKLLARLTSRYEIVSLGQVAAGEKNISCRDLERVDASRPVEHCPVCHEPADHFQDYNNRPNCRCPFCGSMERHRTLVELVYAGAFGPAIFHQRDILHIAPAHAEKLLLRRMRQARITTLNILPGCDVQADIQAMPELADNSFDIVLACGVFRHVRDLDKALAEMARVLRPGGLLLCSDRVEDADYGQEITDPDEQTAWYGREKWEQYGIGTFRRFGRKDWEMSFQPWFFTRRFKADDKITGSPVWWLACTPRPKNICSRCEQSEHFAVDAAILRSNVGRIFLDAAHDPISHFLPDFQNWQDYRQKILSRDLTWLKENIFALCFESFRKLPSSMNSASFSASIPVDTHPYKEQSFQYLLPELSQDVAYGDSPNLRHIIAETIRWIDTYGFFSQNLLMDNHTRRMVWHDSATALRLNFMAYQFLRILPLPDYPVTLIEKLFRALLDHFYLLCADHFFTARNNHGWLQMFGLLSFCRAMPQVCGTEPAVALTAERTLALCHKLLTQDGMLREHSPSYQAFAITLLANFRNMLPQQADSPASSAATTLDGLLKKMRTCLDCFIPPDGLLATFGDTLAHHYDFIEPEVRRAASQMQNGGLYLLPNSGYAALRLLPPERNTDISFIVIGGAFHSHTHKHCDDLGFVWSEGRQNILIDPGQQISDRTLLSTGRLCEKGFFYSAPNCVFAESAHAHNVVEINGESWSRRDNPYGVLPLNGRQLSKRHWLLEGEWQRPEGFRQQRRLILSPGRWLLVQDSLAPLSATSPEQTAFGQWFHLDATAELAERQEQTAVFALPGGRRLDCRSILPDSCLTCHRGEIFPRLQGWVAETSTALYPAWALGWHQKDTQATFAALFSLIGPCLEGTLGENMCTLQFPHEETEHVTWVHKDNSETLF</sequence>
<dbReference type="GO" id="GO:0016829">
    <property type="term" value="F:lyase activity"/>
    <property type="evidence" value="ECO:0007669"/>
    <property type="project" value="InterPro"/>
</dbReference>
<dbReference type="Proteomes" id="UP000823821">
    <property type="component" value="Unassembled WGS sequence"/>
</dbReference>
<comment type="subcellular location">
    <subcellularLocation>
        <location evidence="1">Cell envelope</location>
    </subcellularLocation>
</comment>
<dbReference type="Pfam" id="PF08241">
    <property type="entry name" value="Methyltransf_11"/>
    <property type="match status" value="1"/>
</dbReference>
<organism evidence="4 5">
    <name type="scientific">Candidatus Desulfovibrio intestinavium</name>
    <dbReference type="NCBI Taxonomy" id="2838534"/>
    <lineage>
        <taxon>Bacteria</taxon>
        <taxon>Pseudomonadati</taxon>
        <taxon>Thermodesulfobacteriota</taxon>
        <taxon>Desulfovibrionia</taxon>
        <taxon>Desulfovibrionales</taxon>
        <taxon>Desulfovibrionaceae</taxon>
        <taxon>Desulfovibrio</taxon>
    </lineage>
</organism>
<dbReference type="GO" id="GO:0005975">
    <property type="term" value="P:carbohydrate metabolic process"/>
    <property type="evidence" value="ECO:0007669"/>
    <property type="project" value="InterPro"/>
</dbReference>
<dbReference type="EMBL" id="DWZD01000054">
    <property type="protein sequence ID" value="HJA80119.1"/>
    <property type="molecule type" value="Genomic_DNA"/>
</dbReference>
<dbReference type="Gene3D" id="3.40.50.150">
    <property type="entry name" value="Vaccinia Virus protein VP39"/>
    <property type="match status" value="1"/>
</dbReference>
<dbReference type="AlphaFoldDB" id="A0A9D2HQP0"/>
<dbReference type="InterPro" id="IPR011330">
    <property type="entry name" value="Glyco_hydro/deAcase_b/a-brl"/>
</dbReference>
<evidence type="ECO:0000259" key="3">
    <source>
        <dbReference type="Pfam" id="PF08241"/>
    </source>
</evidence>
<gene>
    <name evidence="4" type="ORF">H9784_11235</name>
</gene>
<dbReference type="InterPro" id="IPR012480">
    <property type="entry name" value="Hepar_II_III_C"/>
</dbReference>
<dbReference type="GO" id="GO:0030313">
    <property type="term" value="C:cell envelope"/>
    <property type="evidence" value="ECO:0007669"/>
    <property type="project" value="UniProtKB-SubCell"/>
</dbReference>
<dbReference type="Gene3D" id="3.20.20.370">
    <property type="entry name" value="Glycoside hydrolase/deacetylase"/>
    <property type="match status" value="1"/>
</dbReference>
<dbReference type="Pfam" id="PF07940">
    <property type="entry name" value="Hepar_II_III_C"/>
    <property type="match status" value="1"/>
</dbReference>